<evidence type="ECO:0000256" key="1">
    <source>
        <dbReference type="SAM" id="Phobius"/>
    </source>
</evidence>
<accession>A0A265UP61</accession>
<dbReference type="Pfam" id="PF12146">
    <property type="entry name" value="Hydrolase_4"/>
    <property type="match status" value="1"/>
</dbReference>
<gene>
    <name evidence="3" type="ORF">CA834_12440</name>
</gene>
<dbReference type="InterPro" id="IPR029058">
    <property type="entry name" value="AB_hydrolase_fold"/>
</dbReference>
<comment type="caution">
    <text evidence="3">The sequence shown here is derived from an EMBL/GenBank/DDBJ whole genome shotgun (WGS) entry which is preliminary data.</text>
</comment>
<keyword evidence="3" id="KW-0378">Hydrolase</keyword>
<keyword evidence="1" id="KW-0472">Membrane</keyword>
<evidence type="ECO:0000313" key="3">
    <source>
        <dbReference type="EMBL" id="OZV67125.1"/>
    </source>
</evidence>
<keyword evidence="4" id="KW-1185">Reference proteome</keyword>
<dbReference type="SUPFAM" id="SSF53474">
    <property type="entry name" value="alpha/beta-Hydrolases"/>
    <property type="match status" value="1"/>
</dbReference>
<evidence type="ECO:0000313" key="4">
    <source>
        <dbReference type="Proteomes" id="UP000216840"/>
    </source>
</evidence>
<protein>
    <submittedName>
        <fullName evidence="3">Alpha/beta hydrolase</fullName>
    </submittedName>
</protein>
<dbReference type="OrthoDB" id="9777090at2"/>
<evidence type="ECO:0000259" key="2">
    <source>
        <dbReference type="Pfam" id="PF12146"/>
    </source>
</evidence>
<reference evidence="3 4" key="1">
    <citation type="submission" date="2017-05" db="EMBL/GenBank/DDBJ databases">
        <title>The draft genome sequence of Idiomarina salinarum WNB302.</title>
        <authorList>
            <person name="Sun Y."/>
            <person name="Chen B."/>
            <person name="Du Z."/>
        </authorList>
    </citation>
    <scope>NUCLEOTIDE SEQUENCE [LARGE SCALE GENOMIC DNA]</scope>
    <source>
        <strain evidence="3 4">WNB302</strain>
    </source>
</reference>
<dbReference type="AlphaFoldDB" id="A0A265UP61"/>
<organism evidence="3 4">
    <name type="scientific">Winogradskyella aurantia</name>
    <dbReference type="NCBI Taxonomy" id="1915063"/>
    <lineage>
        <taxon>Bacteria</taxon>
        <taxon>Pseudomonadati</taxon>
        <taxon>Bacteroidota</taxon>
        <taxon>Flavobacteriia</taxon>
        <taxon>Flavobacteriales</taxon>
        <taxon>Flavobacteriaceae</taxon>
        <taxon>Winogradskyella</taxon>
    </lineage>
</organism>
<dbReference type="EMBL" id="NGJN01000007">
    <property type="protein sequence ID" value="OZV67125.1"/>
    <property type="molecule type" value="Genomic_DNA"/>
</dbReference>
<keyword evidence="1" id="KW-1133">Transmembrane helix</keyword>
<name>A0A265UP61_9FLAO</name>
<proteinExistence type="predicted"/>
<dbReference type="Gene3D" id="3.40.50.1820">
    <property type="entry name" value="alpha/beta hydrolase"/>
    <property type="match status" value="2"/>
</dbReference>
<dbReference type="GO" id="GO:0016787">
    <property type="term" value="F:hydrolase activity"/>
    <property type="evidence" value="ECO:0007669"/>
    <property type="project" value="UniProtKB-KW"/>
</dbReference>
<dbReference type="PANTHER" id="PTHR12277">
    <property type="entry name" value="ALPHA/BETA HYDROLASE DOMAIN-CONTAINING PROTEIN"/>
    <property type="match status" value="1"/>
</dbReference>
<sequence length="274" mass="31698">MLNTVQKSLRNKLKYVFAILFGIYVMIGASLYLFQEKLLFLPTELQTDHQFEFNYPFKEVFLHPEADATINAIHFKVDQPKGVILYFHGNAGDLSRWGKITEYFVEKNYDVLVMDYRTYGKSKGKLSENAFYDDAQYCYNYLLQHYPEEAVILYGRSLGTGIASFVAHKNKPRTLILETPYYSIEDVAKQRFPMFPVSKLLRYKFPTYEFIQSVNCPIYIFHGTDDKVVPYASGLKLKETASSDKITFISLIGGGHNNLMHFDAYNAQIDKILN</sequence>
<feature type="domain" description="Serine aminopeptidase S33" evidence="2">
    <location>
        <begin position="79"/>
        <end position="208"/>
    </location>
</feature>
<dbReference type="InterPro" id="IPR022742">
    <property type="entry name" value="Hydrolase_4"/>
</dbReference>
<keyword evidence="1" id="KW-0812">Transmembrane</keyword>
<dbReference type="PANTHER" id="PTHR12277:SF81">
    <property type="entry name" value="PROTEIN ABHD13"/>
    <property type="match status" value="1"/>
</dbReference>
<dbReference type="Proteomes" id="UP000216840">
    <property type="component" value="Unassembled WGS sequence"/>
</dbReference>
<feature type="transmembrane region" description="Helical" evidence="1">
    <location>
        <begin position="15"/>
        <end position="34"/>
    </location>
</feature>